<dbReference type="Ensembl" id="ENSXETT00000103550">
    <property type="protein sequence ID" value="ENSXETP00000100613"/>
    <property type="gene ID" value="ENSXETG00000023329"/>
</dbReference>
<comment type="similarity">
    <text evidence="2 10">Belongs to the serpin family.</text>
</comment>
<dbReference type="AlphaFoldDB" id="A0A6I8SYU5"/>
<dbReference type="Bgee" id="ENSXETG00000023329">
    <property type="expression patterns" value="Expressed in liver and 11 other cell types or tissues"/>
</dbReference>
<evidence type="ECO:0000313" key="14">
    <source>
        <dbReference type="Ensembl" id="ENSXETP00000100613"/>
    </source>
</evidence>
<dbReference type="InterPro" id="IPR042185">
    <property type="entry name" value="Serpin_sf_2"/>
</dbReference>
<gene>
    <name evidence="14" type="primary">serpina1</name>
</gene>
<reference evidence="14" key="2">
    <citation type="submission" date="2020-05" db="UniProtKB">
        <authorList>
            <consortium name="Ensembl"/>
        </authorList>
    </citation>
    <scope>IDENTIFICATION</scope>
</reference>
<dbReference type="InterPro" id="IPR042178">
    <property type="entry name" value="Serpin_sf_1"/>
</dbReference>
<evidence type="ECO:0000256" key="9">
    <source>
        <dbReference type="ARBA" id="ARBA00043177"/>
    </source>
</evidence>
<evidence type="ECO:0000256" key="8">
    <source>
        <dbReference type="ARBA" id="ARBA00042967"/>
    </source>
</evidence>
<dbReference type="FunFam" id="2.30.39.10:FF:000003">
    <property type="entry name" value="alpha-1-antitrypsin isoform X1"/>
    <property type="match status" value="1"/>
</dbReference>
<organism evidence="14">
    <name type="scientific">Xenopus tropicalis</name>
    <name type="common">Western clawed frog</name>
    <name type="synonym">Silurana tropicalis</name>
    <dbReference type="NCBI Taxonomy" id="8364"/>
    <lineage>
        <taxon>Eukaryota</taxon>
        <taxon>Metazoa</taxon>
        <taxon>Chordata</taxon>
        <taxon>Craniata</taxon>
        <taxon>Vertebrata</taxon>
        <taxon>Euteleostomi</taxon>
        <taxon>Amphibia</taxon>
        <taxon>Batrachia</taxon>
        <taxon>Anura</taxon>
        <taxon>Pipoidea</taxon>
        <taxon>Pipidae</taxon>
        <taxon>Xenopodinae</taxon>
        <taxon>Xenopus</taxon>
        <taxon>Silurana</taxon>
    </lineage>
</organism>
<evidence type="ECO:0000256" key="11">
    <source>
        <dbReference type="SAM" id="MobiDB-lite"/>
    </source>
</evidence>
<dbReference type="FunFam" id="3.30.497.10:FF:000001">
    <property type="entry name" value="Serine protease inhibitor"/>
    <property type="match status" value="1"/>
</dbReference>
<dbReference type="InterPro" id="IPR023796">
    <property type="entry name" value="Serpin_dom"/>
</dbReference>
<evidence type="ECO:0000256" key="4">
    <source>
        <dbReference type="ARBA" id="ARBA00022729"/>
    </source>
</evidence>
<comment type="subcellular location">
    <subcellularLocation>
        <location evidence="1">Secreted</location>
    </subcellularLocation>
</comment>
<feature type="compositionally biased region" description="Basic residues" evidence="11">
    <location>
        <begin position="43"/>
        <end position="60"/>
    </location>
</feature>
<dbReference type="PANTHER" id="PTHR11461">
    <property type="entry name" value="SERINE PROTEASE INHIBITOR, SERPIN"/>
    <property type="match status" value="1"/>
</dbReference>
<dbReference type="InParanoid" id="A0A6I8SYU5"/>
<evidence type="ECO:0000256" key="3">
    <source>
        <dbReference type="ARBA" id="ARBA00022525"/>
    </source>
</evidence>
<dbReference type="InterPro" id="IPR036186">
    <property type="entry name" value="Serpin_sf"/>
</dbReference>
<dbReference type="Gene3D" id="2.30.39.10">
    <property type="entry name" value="Alpha-1-antitrypsin, domain 1"/>
    <property type="match status" value="1"/>
</dbReference>
<protein>
    <recommendedName>
        <fullName evidence="7">Thyroxine-binding globulin</fullName>
    </recommendedName>
    <alternativeName>
        <fullName evidence="9">Serpin A7</fullName>
    </alternativeName>
    <alternativeName>
        <fullName evidence="8">T4-binding globulin</fullName>
    </alternativeName>
</protein>
<dbReference type="InterPro" id="IPR000215">
    <property type="entry name" value="Serpin_fam"/>
</dbReference>
<evidence type="ECO:0000256" key="7">
    <source>
        <dbReference type="ARBA" id="ARBA00039512"/>
    </source>
</evidence>
<feature type="compositionally biased region" description="Basic and acidic residues" evidence="11">
    <location>
        <begin position="23"/>
        <end position="42"/>
    </location>
</feature>
<reference evidence="14" key="1">
    <citation type="journal article" date="2010" name="Science">
        <title>The genome of the Western clawed frog Xenopus tropicalis.</title>
        <authorList>
            <person name="Hellsten U."/>
            <person name="Harland R.M."/>
            <person name="Gilchrist M.J."/>
            <person name="Hendrix D."/>
            <person name="Jurka J."/>
            <person name="Kapitonov V."/>
            <person name="Ovcharenko I."/>
            <person name="Putnam N.H."/>
            <person name="Shu S."/>
            <person name="Taher L."/>
            <person name="Blitz I.L."/>
            <person name="Blumberg B."/>
            <person name="Dichmann D.S."/>
            <person name="Dubchak I."/>
            <person name="Amaya E."/>
            <person name="Detter J.C."/>
            <person name="Fletcher R."/>
            <person name="Gerhard D.S."/>
            <person name="Goodstein D."/>
            <person name="Graves T."/>
            <person name="Grigoriev I.V."/>
            <person name="Grimwood J."/>
            <person name="Kawashima T."/>
            <person name="Lindquist E."/>
            <person name="Lucas S.M."/>
            <person name="Mead P.E."/>
            <person name="Mitros T."/>
            <person name="Ogino H."/>
            <person name="Ohta Y."/>
            <person name="Poliakov A.V."/>
            <person name="Pollet N."/>
            <person name="Robert J."/>
            <person name="Salamov A."/>
            <person name="Sater A.K."/>
            <person name="Schmutz J."/>
            <person name="Terry A."/>
            <person name="Vize P.D."/>
            <person name="Warren W.C."/>
            <person name="Wells D."/>
            <person name="Wills A."/>
            <person name="Wilson R.K."/>
            <person name="Zimmerman L.B."/>
            <person name="Zorn A.M."/>
            <person name="Grainger R."/>
            <person name="Grammer T."/>
            <person name="Khokha M.K."/>
            <person name="Richardson P.M."/>
            <person name="Rokhsar D.S."/>
        </authorList>
    </citation>
    <scope>NUCLEOTIDE SEQUENCE [LARGE SCALE GENOMIC DNA]</scope>
    <source>
        <strain evidence="14">Nigerian</strain>
    </source>
</reference>
<dbReference type="Pfam" id="PF00079">
    <property type="entry name" value="Serpin"/>
    <property type="match status" value="1"/>
</dbReference>
<dbReference type="SUPFAM" id="SSF56574">
    <property type="entry name" value="Serpins"/>
    <property type="match status" value="1"/>
</dbReference>
<dbReference type="PANTHER" id="PTHR11461:SF375">
    <property type="entry name" value="THYROXINE-BINDING GLOBULIN"/>
    <property type="match status" value="1"/>
</dbReference>
<dbReference type="Xenbase" id="XB-GENE-5804366">
    <property type="gene designation" value="serpina1"/>
</dbReference>
<feature type="signal peptide" evidence="12">
    <location>
        <begin position="1"/>
        <end position="18"/>
    </location>
</feature>
<evidence type="ECO:0000259" key="13">
    <source>
        <dbReference type="SMART" id="SM00093"/>
    </source>
</evidence>
<comment type="function">
    <text evidence="6">Major thyroid hormone transport protein in serum.</text>
</comment>
<dbReference type="CDD" id="cd19957">
    <property type="entry name" value="serpinA"/>
    <property type="match status" value="1"/>
</dbReference>
<dbReference type="GO" id="GO:0004867">
    <property type="term" value="F:serine-type endopeptidase inhibitor activity"/>
    <property type="evidence" value="ECO:0007669"/>
    <property type="project" value="InterPro"/>
</dbReference>
<dbReference type="Gene3D" id="3.30.497.10">
    <property type="entry name" value="Antithrombin, subunit I, domain 2"/>
    <property type="match status" value="1"/>
</dbReference>
<name>A0A6I8SYU5_XENTR</name>
<sequence length="439" mass="49547">MRAFLIVSLALLCAGVLADHDGQTKHGKDHDHNGHDHGDHDHDHHHHGKGKHHDHKHHHHAGEDMACHKIAPSNSQFAFKLFRQVVADHPSENIFFSPVSISTALAMLSLGARADTLNQIIEGLNFNNTKITEEEIHNGFQHLLHMLNDPDRELQLNSGNALFIDNNVKLIQQFIDDVKKYYESEAFSTDFNNAEEAKKQINSYVEKQTHGKIVDLLSSVDKNAVLYLINYIFFRGKWESPFSPESTHQSKFSIDNATTVEVPMMSRTGIYNIYEDNKIPCIVFQLPYKDNATMLLIVPKLGKLQEVEEALSDETITRWESSGAKRRIEINMPKFSTSSSLKLKKILSDMGMSIIFTDEADFSGITEDVNLKVSKVIHKAILNVNEEGTEAAAATATIETVPIMLYPSYSVDRPFLALLYCKDTKTILFMSRVVNPLEK</sequence>
<dbReference type="GeneTree" id="ENSGT00940000160877"/>
<evidence type="ECO:0000256" key="1">
    <source>
        <dbReference type="ARBA" id="ARBA00004613"/>
    </source>
</evidence>
<evidence type="ECO:0000256" key="2">
    <source>
        <dbReference type="ARBA" id="ARBA00009500"/>
    </source>
</evidence>
<keyword evidence="5" id="KW-0325">Glycoprotein</keyword>
<evidence type="ECO:0000256" key="5">
    <source>
        <dbReference type="ARBA" id="ARBA00023180"/>
    </source>
</evidence>
<feature type="region of interest" description="Disordered" evidence="11">
    <location>
        <begin position="23"/>
        <end position="62"/>
    </location>
</feature>
<feature type="domain" description="Serpin" evidence="13">
    <location>
        <begin position="79"/>
        <end position="436"/>
    </location>
</feature>
<proteinExistence type="inferred from homology"/>
<evidence type="ECO:0000256" key="6">
    <source>
        <dbReference type="ARBA" id="ARBA00037352"/>
    </source>
</evidence>
<dbReference type="Gene3D" id="2.10.310.10">
    <property type="entry name" value="Serpins superfamily"/>
    <property type="match status" value="1"/>
</dbReference>
<evidence type="ECO:0000256" key="10">
    <source>
        <dbReference type="RuleBase" id="RU000411"/>
    </source>
</evidence>
<keyword evidence="4 12" id="KW-0732">Signal</keyword>
<evidence type="ECO:0000256" key="12">
    <source>
        <dbReference type="SAM" id="SignalP"/>
    </source>
</evidence>
<dbReference type="GO" id="GO:0005615">
    <property type="term" value="C:extracellular space"/>
    <property type="evidence" value="ECO:0007669"/>
    <property type="project" value="InterPro"/>
</dbReference>
<feature type="chain" id="PRO_5030156169" description="Thyroxine-binding globulin" evidence="12">
    <location>
        <begin position="19"/>
        <end position="439"/>
    </location>
</feature>
<keyword evidence="3" id="KW-0964">Secreted</keyword>
<accession>A0A6I8SYU5</accession>
<dbReference type="SMART" id="SM00093">
    <property type="entry name" value="SERPIN"/>
    <property type="match status" value="1"/>
</dbReference>
<dbReference type="FunCoup" id="A0A6I8SYU5">
    <property type="interactions" value="300"/>
</dbReference>